<proteinExistence type="predicted"/>
<evidence type="ECO:0000259" key="1">
    <source>
        <dbReference type="Pfam" id="PF02181"/>
    </source>
</evidence>
<feature type="domain" description="FH2" evidence="1">
    <location>
        <begin position="48"/>
        <end position="124"/>
    </location>
</feature>
<comment type="caution">
    <text evidence="2">The sequence shown here is derived from an EMBL/GenBank/DDBJ whole genome shotgun (WGS) entry which is preliminary data.</text>
</comment>
<sequence length="133" mass="14508">RQRRAIPANVSVYLGIAGQIEVVGVQVGFREYGAGDRRTPDGSQARFRSNAINIGMTKLPQPRSIKTAILKMDATIMNREGIEKLLTMLPTEEERTKIQEAQAANPDLPLGSAEQFLLTLASISDDRTPSISA</sequence>
<dbReference type="GO" id="GO:0051015">
    <property type="term" value="F:actin filament binding"/>
    <property type="evidence" value="ECO:0007669"/>
    <property type="project" value="TreeGrafter"/>
</dbReference>
<dbReference type="GO" id="GO:0030866">
    <property type="term" value="P:cortical actin cytoskeleton organization"/>
    <property type="evidence" value="ECO:0007669"/>
    <property type="project" value="TreeGrafter"/>
</dbReference>
<keyword evidence="3" id="KW-1185">Reference proteome</keyword>
<dbReference type="Proteomes" id="UP001458880">
    <property type="component" value="Unassembled WGS sequence"/>
</dbReference>
<gene>
    <name evidence="2" type="ORF">QE152_g41551</name>
</gene>
<dbReference type="SUPFAM" id="SSF101447">
    <property type="entry name" value="Formin homology 2 domain (FH2 domain)"/>
    <property type="match status" value="1"/>
</dbReference>
<dbReference type="GO" id="GO:0005856">
    <property type="term" value="C:cytoskeleton"/>
    <property type="evidence" value="ECO:0007669"/>
    <property type="project" value="TreeGrafter"/>
</dbReference>
<name>A0AAW1GA29_POPJA</name>
<evidence type="ECO:0000313" key="3">
    <source>
        <dbReference type="Proteomes" id="UP001458880"/>
    </source>
</evidence>
<dbReference type="EMBL" id="JASPKY010004934">
    <property type="protein sequence ID" value="KAK9659795.1"/>
    <property type="molecule type" value="Genomic_DNA"/>
</dbReference>
<feature type="non-terminal residue" evidence="2">
    <location>
        <position position="1"/>
    </location>
</feature>
<dbReference type="GO" id="GO:0005737">
    <property type="term" value="C:cytoplasm"/>
    <property type="evidence" value="ECO:0007669"/>
    <property type="project" value="TreeGrafter"/>
</dbReference>
<accession>A0AAW1GA29</accession>
<dbReference type="PANTHER" id="PTHR45920">
    <property type="entry name" value="FORMIN HOMOLOGY 2 DOMAIN CONTAINING, ISOFORM I"/>
    <property type="match status" value="1"/>
</dbReference>
<protein>
    <submittedName>
        <fullName evidence="2">Formin Homology 2 Domain</fullName>
    </submittedName>
</protein>
<organism evidence="2 3">
    <name type="scientific">Popillia japonica</name>
    <name type="common">Japanese beetle</name>
    <dbReference type="NCBI Taxonomy" id="7064"/>
    <lineage>
        <taxon>Eukaryota</taxon>
        <taxon>Metazoa</taxon>
        <taxon>Ecdysozoa</taxon>
        <taxon>Arthropoda</taxon>
        <taxon>Hexapoda</taxon>
        <taxon>Insecta</taxon>
        <taxon>Pterygota</taxon>
        <taxon>Neoptera</taxon>
        <taxon>Endopterygota</taxon>
        <taxon>Coleoptera</taxon>
        <taxon>Polyphaga</taxon>
        <taxon>Scarabaeiformia</taxon>
        <taxon>Scarabaeidae</taxon>
        <taxon>Rutelinae</taxon>
        <taxon>Popillia</taxon>
    </lineage>
</organism>
<dbReference type="InterPro" id="IPR015425">
    <property type="entry name" value="FH2_Formin"/>
</dbReference>
<dbReference type="Pfam" id="PF02181">
    <property type="entry name" value="FH2"/>
    <property type="match status" value="1"/>
</dbReference>
<dbReference type="Gene3D" id="1.20.58.2220">
    <property type="entry name" value="Formin, FH2 domain"/>
    <property type="match status" value="1"/>
</dbReference>
<evidence type="ECO:0000313" key="2">
    <source>
        <dbReference type="EMBL" id="KAK9659795.1"/>
    </source>
</evidence>
<dbReference type="PANTHER" id="PTHR45920:SF4">
    <property type="entry name" value="FORMIN HOMOLOGY 2 DOMAIN CONTAINING, ISOFORM I"/>
    <property type="match status" value="1"/>
</dbReference>
<dbReference type="InterPro" id="IPR042201">
    <property type="entry name" value="FH2_Formin_sf"/>
</dbReference>
<dbReference type="AlphaFoldDB" id="A0AAW1GA29"/>
<reference evidence="2 3" key="1">
    <citation type="journal article" date="2024" name="BMC Genomics">
        <title>De novo assembly and annotation of Popillia japonica's genome with initial clues to its potential as an invasive pest.</title>
        <authorList>
            <person name="Cucini C."/>
            <person name="Boschi S."/>
            <person name="Funari R."/>
            <person name="Cardaioli E."/>
            <person name="Iannotti N."/>
            <person name="Marturano G."/>
            <person name="Paoli F."/>
            <person name="Bruttini M."/>
            <person name="Carapelli A."/>
            <person name="Frati F."/>
            <person name="Nardi F."/>
        </authorList>
    </citation>
    <scope>NUCLEOTIDE SEQUENCE [LARGE SCALE GENOMIC DNA]</scope>
    <source>
        <strain evidence="2">DMR45628</strain>
    </source>
</reference>